<accession>A0A344LGY9</accession>
<evidence type="ECO:0000313" key="2">
    <source>
        <dbReference type="EMBL" id="AXB47313.1"/>
    </source>
</evidence>
<gene>
    <name evidence="2" type="ORF">A4R43_36710</name>
</gene>
<feature type="region of interest" description="Disordered" evidence="1">
    <location>
        <begin position="58"/>
        <end position="96"/>
    </location>
</feature>
<dbReference type="AlphaFoldDB" id="A0A344LGY9"/>
<dbReference type="KEGG" id="aab:A4R43_36710"/>
<protein>
    <submittedName>
        <fullName evidence="2">Uncharacterized protein</fullName>
    </submittedName>
</protein>
<dbReference type="EMBL" id="CP015163">
    <property type="protein sequence ID" value="AXB47313.1"/>
    <property type="molecule type" value="Genomic_DNA"/>
</dbReference>
<evidence type="ECO:0000256" key="1">
    <source>
        <dbReference type="SAM" id="MobiDB-lite"/>
    </source>
</evidence>
<name>A0A344LGY9_9PSEU</name>
<dbReference type="Proteomes" id="UP000250434">
    <property type="component" value="Chromosome"/>
</dbReference>
<evidence type="ECO:0000313" key="3">
    <source>
        <dbReference type="Proteomes" id="UP000250434"/>
    </source>
</evidence>
<organism evidence="2 3">
    <name type="scientific">Amycolatopsis albispora</name>
    <dbReference type="NCBI Taxonomy" id="1804986"/>
    <lineage>
        <taxon>Bacteria</taxon>
        <taxon>Bacillati</taxon>
        <taxon>Actinomycetota</taxon>
        <taxon>Actinomycetes</taxon>
        <taxon>Pseudonocardiales</taxon>
        <taxon>Pseudonocardiaceae</taxon>
        <taxon>Amycolatopsis</taxon>
    </lineage>
</organism>
<keyword evidence="3" id="KW-1185">Reference proteome</keyword>
<reference evidence="2 3" key="1">
    <citation type="submission" date="2016-04" db="EMBL/GenBank/DDBJ databases">
        <title>Complete genome sequence and analysis of deep-sea sediment isolate, Amycolatopsis sp. WP1.</title>
        <authorList>
            <person name="Wang H."/>
            <person name="Chen S."/>
            <person name="Wu Q."/>
        </authorList>
    </citation>
    <scope>NUCLEOTIDE SEQUENCE [LARGE SCALE GENOMIC DNA]</scope>
    <source>
        <strain evidence="2 3">WP1</strain>
    </source>
</reference>
<sequence>MAEVGWMGTFFPEIASDLSVFHRQHDLTAWEAERFGALVDRLAHYDGAVRAARAVQQAPAGAPVTAPAPRPVPQTVRPGYASPDPENDPMFGAAPHLGQNVPVLKVNRL</sequence>
<proteinExistence type="predicted"/>